<proteinExistence type="predicted"/>
<dbReference type="Proteomes" id="UP001595735">
    <property type="component" value="Unassembled WGS sequence"/>
</dbReference>
<accession>A0ABV7XXJ4</accession>
<keyword evidence="2" id="KW-1185">Reference proteome</keyword>
<dbReference type="Pfam" id="PF19654">
    <property type="entry name" value="DUF6157"/>
    <property type="match status" value="1"/>
</dbReference>
<comment type="caution">
    <text evidence="1">The sequence shown here is derived from an EMBL/GenBank/DDBJ whole genome shotgun (WGS) entry which is preliminary data.</text>
</comment>
<evidence type="ECO:0000313" key="1">
    <source>
        <dbReference type="EMBL" id="MFC3757738.1"/>
    </source>
</evidence>
<evidence type="ECO:0000313" key="2">
    <source>
        <dbReference type="Proteomes" id="UP001595735"/>
    </source>
</evidence>
<gene>
    <name evidence="1" type="ORF">ACFONJ_17300</name>
</gene>
<dbReference type="RefSeq" id="WP_290299099.1">
    <property type="nucleotide sequence ID" value="NZ_JAUFQR010000001.1"/>
</dbReference>
<protein>
    <submittedName>
        <fullName evidence="1">DUF6157 family protein</fullName>
    </submittedName>
</protein>
<dbReference type="InterPro" id="IPR046155">
    <property type="entry name" value="DUF6157"/>
</dbReference>
<dbReference type="EMBL" id="JBHRYO010000002">
    <property type="protein sequence ID" value="MFC3757738.1"/>
    <property type="molecule type" value="Genomic_DNA"/>
</dbReference>
<organism evidence="1 2">
    <name type="scientific">Chryseobacterium tructae</name>
    <dbReference type="NCBI Taxonomy" id="1037380"/>
    <lineage>
        <taxon>Bacteria</taxon>
        <taxon>Pseudomonadati</taxon>
        <taxon>Bacteroidota</taxon>
        <taxon>Flavobacteriia</taxon>
        <taxon>Flavobacteriales</taxon>
        <taxon>Weeksellaceae</taxon>
        <taxon>Chryseobacterium group</taxon>
        <taxon>Chryseobacterium</taxon>
    </lineage>
</organism>
<sequence>MMKLHTTNYINTFIEVAEDCPVSQAQIPPDKKEKTLANLQYEKISKHPYQYSSDDIIFECYAFKNDISENEKQEARNQFFSKGQACLRSSPLAKRYGFGFHHNKEGKVALFPIESKEYQNLLNNPDIAKTKAMRSKRK</sequence>
<name>A0ABV7XXJ4_9FLAO</name>
<reference evidence="2" key="1">
    <citation type="journal article" date="2019" name="Int. J. Syst. Evol. Microbiol.">
        <title>The Global Catalogue of Microorganisms (GCM) 10K type strain sequencing project: providing services to taxonomists for standard genome sequencing and annotation.</title>
        <authorList>
            <consortium name="The Broad Institute Genomics Platform"/>
            <consortium name="The Broad Institute Genome Sequencing Center for Infectious Disease"/>
            <person name="Wu L."/>
            <person name="Ma J."/>
        </authorList>
    </citation>
    <scope>NUCLEOTIDE SEQUENCE [LARGE SCALE GENOMIC DNA]</scope>
    <source>
        <strain evidence="2">CECT 7798</strain>
    </source>
</reference>